<reference evidence="1 2" key="1">
    <citation type="submission" date="2017-11" db="EMBL/GenBank/DDBJ databases">
        <title>De novo assembly and phasing of dikaryotic genomes from two isolates of Puccinia coronata f. sp. avenae, the causal agent of oat crown rust.</title>
        <authorList>
            <person name="Miller M.E."/>
            <person name="Zhang Y."/>
            <person name="Omidvar V."/>
            <person name="Sperschneider J."/>
            <person name="Schwessinger B."/>
            <person name="Raley C."/>
            <person name="Palmer J.M."/>
            <person name="Garnica D."/>
            <person name="Upadhyaya N."/>
            <person name="Rathjen J."/>
            <person name="Taylor J.M."/>
            <person name="Park R.F."/>
            <person name="Dodds P.N."/>
            <person name="Hirsch C.D."/>
            <person name="Kianian S.F."/>
            <person name="Figueroa M."/>
        </authorList>
    </citation>
    <scope>NUCLEOTIDE SEQUENCE [LARGE SCALE GENOMIC DNA]</scope>
    <source>
        <strain evidence="1">12NC29</strain>
    </source>
</reference>
<dbReference type="EMBL" id="PGCJ01000230">
    <property type="protein sequence ID" value="PLW36993.1"/>
    <property type="molecule type" value="Genomic_DNA"/>
</dbReference>
<dbReference type="OrthoDB" id="10652082at2759"/>
<organism evidence="1 2">
    <name type="scientific">Puccinia coronata f. sp. avenae</name>
    <dbReference type="NCBI Taxonomy" id="200324"/>
    <lineage>
        <taxon>Eukaryota</taxon>
        <taxon>Fungi</taxon>
        <taxon>Dikarya</taxon>
        <taxon>Basidiomycota</taxon>
        <taxon>Pucciniomycotina</taxon>
        <taxon>Pucciniomycetes</taxon>
        <taxon>Pucciniales</taxon>
        <taxon>Pucciniaceae</taxon>
        <taxon>Puccinia</taxon>
    </lineage>
</organism>
<comment type="caution">
    <text evidence="1">The sequence shown here is derived from an EMBL/GenBank/DDBJ whole genome shotgun (WGS) entry which is preliminary data.</text>
</comment>
<gene>
    <name evidence="1" type="ORF">PCANC_13993</name>
</gene>
<sequence length="250" mass="29087">MNQDYKVYFITSFTWSQIDPCSHSHKSYYQFPKILTWKDSIPQEHLLTWIRSLSRIIHDDTDGEITSIVTYGFYTLLLKNYGQEPETSIILPILQRWKRDAKSSSWNGRIHLQVWNREMLEPEKGFSKDLLTWPTLNALLIHEPSLDRLRGMISRQEYHLVAGELEVVKQIFSSNPPQPLSGYTRVAALALLFHALHIPEEEVKKEVEATASSILTQPGFYLFSHERSLLDKMFHDHSNNIPEKQVPIAL</sequence>
<proteinExistence type="predicted"/>
<evidence type="ECO:0000313" key="2">
    <source>
        <dbReference type="Proteomes" id="UP000235388"/>
    </source>
</evidence>
<accession>A0A2N5UGX7</accession>
<keyword evidence="2" id="KW-1185">Reference proteome</keyword>
<name>A0A2N5UGX7_9BASI</name>
<protein>
    <submittedName>
        <fullName evidence="1">Uncharacterized protein</fullName>
    </submittedName>
</protein>
<dbReference type="Proteomes" id="UP000235388">
    <property type="component" value="Unassembled WGS sequence"/>
</dbReference>
<evidence type="ECO:0000313" key="1">
    <source>
        <dbReference type="EMBL" id="PLW36993.1"/>
    </source>
</evidence>
<dbReference type="AlphaFoldDB" id="A0A2N5UGX7"/>